<dbReference type="SUPFAM" id="SSF51658">
    <property type="entry name" value="Xylose isomerase-like"/>
    <property type="match status" value="1"/>
</dbReference>
<sequence length="300" mass="33010">MIDRRSFLKHVGLGALGLSVLPTTAADVLFPQRKELFFDISLAQWSLHKTIFGGKLDNLDFPGSAAKTFGIHAVEYVNQFFKDKAKDKTYLRDLLLRADDNGVKNVLIMVDGEGPLGSTDEKERTTAVTNHYKWVEAAKFLGCHAIRVNAAGKGTPEEIKSAAIEGLGRLSEFAASHDINVIVENHGGISSHGDWLSAVLQGVGMDNCGSLPDFGNFYEYDRYKGVEELMPFAKGVSAKANVFDEKGDEANIDYRRMLRIVKDAGYRGYIGIEYEGDQLSEEEGIKAAKRLLERVGGELS</sequence>
<name>A0ABV7JJ12_9SPHI</name>
<feature type="chain" id="PRO_5046830819" evidence="1">
    <location>
        <begin position="26"/>
        <end position="300"/>
    </location>
</feature>
<reference evidence="4" key="1">
    <citation type="journal article" date="2019" name="Int. J. Syst. Evol. Microbiol.">
        <title>The Global Catalogue of Microorganisms (GCM) 10K type strain sequencing project: providing services to taxonomists for standard genome sequencing and annotation.</title>
        <authorList>
            <consortium name="The Broad Institute Genomics Platform"/>
            <consortium name="The Broad Institute Genome Sequencing Center for Infectious Disease"/>
            <person name="Wu L."/>
            <person name="Ma J."/>
        </authorList>
    </citation>
    <scope>NUCLEOTIDE SEQUENCE [LARGE SCALE GENOMIC DNA]</scope>
    <source>
        <strain evidence="4">KCTC 52416</strain>
    </source>
</reference>
<proteinExistence type="predicted"/>
<evidence type="ECO:0000259" key="2">
    <source>
        <dbReference type="Pfam" id="PF01261"/>
    </source>
</evidence>
<feature type="signal peptide" evidence="1">
    <location>
        <begin position="1"/>
        <end position="25"/>
    </location>
</feature>
<dbReference type="PANTHER" id="PTHR12110:SF53">
    <property type="entry name" value="BLR5974 PROTEIN"/>
    <property type="match status" value="1"/>
</dbReference>
<keyword evidence="3" id="KW-0413">Isomerase</keyword>
<keyword evidence="1" id="KW-0732">Signal</keyword>
<dbReference type="InterPro" id="IPR006311">
    <property type="entry name" value="TAT_signal"/>
</dbReference>
<keyword evidence="4" id="KW-1185">Reference proteome</keyword>
<dbReference type="Proteomes" id="UP001595526">
    <property type="component" value="Unassembled WGS sequence"/>
</dbReference>
<dbReference type="Gene3D" id="3.20.20.150">
    <property type="entry name" value="Divalent-metal-dependent TIM barrel enzymes"/>
    <property type="match status" value="1"/>
</dbReference>
<organism evidence="3 4">
    <name type="scientific">Parapedobacter deserti</name>
    <dbReference type="NCBI Taxonomy" id="1912957"/>
    <lineage>
        <taxon>Bacteria</taxon>
        <taxon>Pseudomonadati</taxon>
        <taxon>Bacteroidota</taxon>
        <taxon>Sphingobacteriia</taxon>
        <taxon>Sphingobacteriales</taxon>
        <taxon>Sphingobacteriaceae</taxon>
        <taxon>Parapedobacter</taxon>
    </lineage>
</organism>
<gene>
    <name evidence="3" type="ORF">ACFOET_10450</name>
</gene>
<comment type="caution">
    <text evidence="3">The sequence shown here is derived from an EMBL/GenBank/DDBJ whole genome shotgun (WGS) entry which is preliminary data.</text>
</comment>
<accession>A0ABV7JJ12</accession>
<dbReference type="RefSeq" id="WP_379022288.1">
    <property type="nucleotide sequence ID" value="NZ_JBHRTA010000030.1"/>
</dbReference>
<dbReference type="Pfam" id="PF01261">
    <property type="entry name" value="AP_endonuc_2"/>
    <property type="match status" value="1"/>
</dbReference>
<evidence type="ECO:0000313" key="4">
    <source>
        <dbReference type="Proteomes" id="UP001595526"/>
    </source>
</evidence>
<feature type="domain" description="Xylose isomerase-like TIM barrel" evidence="2">
    <location>
        <begin position="65"/>
        <end position="293"/>
    </location>
</feature>
<protein>
    <submittedName>
        <fullName evidence="3">Sugar phosphate isomerase/epimerase family protein</fullName>
    </submittedName>
</protein>
<dbReference type="GO" id="GO:0016853">
    <property type="term" value="F:isomerase activity"/>
    <property type="evidence" value="ECO:0007669"/>
    <property type="project" value="UniProtKB-KW"/>
</dbReference>
<dbReference type="PROSITE" id="PS51318">
    <property type="entry name" value="TAT"/>
    <property type="match status" value="1"/>
</dbReference>
<dbReference type="InterPro" id="IPR036237">
    <property type="entry name" value="Xyl_isomerase-like_sf"/>
</dbReference>
<evidence type="ECO:0000313" key="3">
    <source>
        <dbReference type="EMBL" id="MFC3198031.1"/>
    </source>
</evidence>
<evidence type="ECO:0000256" key="1">
    <source>
        <dbReference type="SAM" id="SignalP"/>
    </source>
</evidence>
<dbReference type="InterPro" id="IPR050312">
    <property type="entry name" value="IolE/XylAMocC-like"/>
</dbReference>
<dbReference type="PANTHER" id="PTHR12110">
    <property type="entry name" value="HYDROXYPYRUVATE ISOMERASE"/>
    <property type="match status" value="1"/>
</dbReference>
<dbReference type="EMBL" id="JBHRTA010000030">
    <property type="protein sequence ID" value="MFC3198031.1"/>
    <property type="molecule type" value="Genomic_DNA"/>
</dbReference>
<dbReference type="InterPro" id="IPR013022">
    <property type="entry name" value="Xyl_isomerase-like_TIM-brl"/>
</dbReference>